<feature type="compositionally biased region" description="Basic and acidic residues" evidence="1">
    <location>
        <begin position="280"/>
        <end position="310"/>
    </location>
</feature>
<evidence type="ECO:0000313" key="3">
    <source>
        <dbReference type="Proteomes" id="UP000037904"/>
    </source>
</evidence>
<dbReference type="EMBL" id="JXCE01001532">
    <property type="protein sequence ID" value="KPA35135.1"/>
    <property type="molecule type" value="Genomic_DNA"/>
</dbReference>
<feature type="region of interest" description="Disordered" evidence="1">
    <location>
        <begin position="222"/>
        <end position="361"/>
    </location>
</feature>
<reference evidence="2 3" key="1">
    <citation type="submission" date="2015-04" db="EMBL/GenBank/DDBJ databases">
        <title>The draft genome sequence of Fusarium langsethiae, a T-2/HT-2 mycotoxin producer.</title>
        <authorList>
            <person name="Lysoe E."/>
            <person name="Divon H.H."/>
            <person name="Terzi V."/>
            <person name="Orru L."/>
            <person name="Lamontanara A."/>
            <person name="Kolseth A.-K."/>
            <person name="Frandsen R.J."/>
            <person name="Nielsen K."/>
            <person name="Thrane U."/>
        </authorList>
    </citation>
    <scope>NUCLEOTIDE SEQUENCE [LARGE SCALE GENOMIC DNA]</scope>
    <source>
        <strain evidence="2 3">Fl201059</strain>
    </source>
</reference>
<dbReference type="Gene3D" id="3.90.20.10">
    <property type="match status" value="1"/>
</dbReference>
<comment type="caution">
    <text evidence="2">The sequence shown here is derived from an EMBL/GenBank/DDBJ whole genome shotgun (WGS) entry which is preliminary data.</text>
</comment>
<keyword evidence="3" id="KW-1185">Reference proteome</keyword>
<gene>
    <name evidence="2" type="ORF">FLAG1_12205</name>
</gene>
<name>A0A0N0V4H5_FUSLA</name>
<sequence>MPHYLSHDEYTSDQQQLKAWIRDEFHQAERSIDTVRDDIKSLDDRVETELGSVRHEIKSFDNRVQTQFKSVGYEFGRMHQRFEQVDQRFDRVEADIQQIKVDIQRFSVQAQNSRIRNPHVRINPIITFDPVSGRIRTPDPTLFPKSATEFYSLREPTTARKQAMLDYLVDFYDITHIDVPEDEPHDDASTRPELAVGYLESILGLDENNIIQFRERARALDQRGWQPSKRVLESQASSPQAQKQKLDIRTAPHQDTTTWQDESSSGLSTKLGWDNNPTPESKKEMNRQIREYQEKQRTEKLERAMEECRQQRRAQGRSSSDRQDSSGSNNPLKKSAEKDVSERSGNSGSKTNPNTPRQNST</sequence>
<protein>
    <submittedName>
        <fullName evidence="2">Wac protein</fullName>
    </submittedName>
</protein>
<feature type="compositionally biased region" description="Polar residues" evidence="1">
    <location>
        <begin position="343"/>
        <end position="361"/>
    </location>
</feature>
<dbReference type="Proteomes" id="UP000037904">
    <property type="component" value="Unassembled WGS sequence"/>
</dbReference>
<feature type="compositionally biased region" description="Polar residues" evidence="1">
    <location>
        <begin position="253"/>
        <end position="268"/>
    </location>
</feature>
<dbReference type="AlphaFoldDB" id="A0A0N0V4H5"/>
<feature type="compositionally biased region" description="Low complexity" evidence="1">
    <location>
        <begin position="234"/>
        <end position="243"/>
    </location>
</feature>
<evidence type="ECO:0000256" key="1">
    <source>
        <dbReference type="SAM" id="MobiDB-lite"/>
    </source>
</evidence>
<organism evidence="2 3">
    <name type="scientific">Fusarium langsethiae</name>
    <dbReference type="NCBI Taxonomy" id="179993"/>
    <lineage>
        <taxon>Eukaryota</taxon>
        <taxon>Fungi</taxon>
        <taxon>Dikarya</taxon>
        <taxon>Ascomycota</taxon>
        <taxon>Pezizomycotina</taxon>
        <taxon>Sordariomycetes</taxon>
        <taxon>Hypocreomycetidae</taxon>
        <taxon>Hypocreales</taxon>
        <taxon>Nectriaceae</taxon>
        <taxon>Fusarium</taxon>
    </lineage>
</organism>
<accession>A0A0N0V4H5</accession>
<evidence type="ECO:0000313" key="2">
    <source>
        <dbReference type="EMBL" id="KPA35135.1"/>
    </source>
</evidence>
<proteinExistence type="predicted"/>